<accession>E1X146</accession>
<dbReference type="Proteomes" id="UP000008963">
    <property type="component" value="Chromosome"/>
</dbReference>
<dbReference type="RefSeq" id="WP_014245885.1">
    <property type="nucleotide sequence ID" value="NC_016620.1"/>
</dbReference>
<dbReference type="STRING" id="862908.BMS_3373"/>
<dbReference type="AlphaFoldDB" id="E1X146"/>
<dbReference type="EMBL" id="FQ312005">
    <property type="protein sequence ID" value="CBW28116.1"/>
    <property type="molecule type" value="Genomic_DNA"/>
</dbReference>
<reference evidence="2" key="1">
    <citation type="journal article" date="2013" name="ISME J.">
        <title>A small predatory core genome in the divergent marine Bacteriovorax marinus SJ and the terrestrial Bdellovibrio bacteriovorus.</title>
        <authorList>
            <person name="Crossman L.C."/>
            <person name="Chen H."/>
            <person name="Cerdeno-Tarraga A.M."/>
            <person name="Brooks K."/>
            <person name="Quail M.A."/>
            <person name="Pineiro S.A."/>
            <person name="Hobley L."/>
            <person name="Sockett R.E."/>
            <person name="Bentley S.D."/>
            <person name="Parkhill J."/>
            <person name="Williams H.N."/>
            <person name="Stine O.C."/>
        </authorList>
    </citation>
    <scope>NUCLEOTIDE SEQUENCE [LARGE SCALE GENOMIC DNA]</scope>
    <source>
        <strain evidence="2">ATCC BAA-682 / DSM 15412 / SJ</strain>
    </source>
</reference>
<proteinExistence type="predicted"/>
<evidence type="ECO:0000313" key="1">
    <source>
        <dbReference type="EMBL" id="CBW28116.1"/>
    </source>
</evidence>
<organism evidence="1 2">
    <name type="scientific">Halobacteriovorax marinus (strain ATCC BAA-682 / DSM 15412 / SJ)</name>
    <name type="common">Bacteriovorax marinus</name>
    <dbReference type="NCBI Taxonomy" id="862908"/>
    <lineage>
        <taxon>Bacteria</taxon>
        <taxon>Pseudomonadati</taxon>
        <taxon>Bdellovibrionota</taxon>
        <taxon>Bacteriovoracia</taxon>
        <taxon>Bacteriovoracales</taxon>
        <taxon>Halobacteriovoraceae</taxon>
        <taxon>Halobacteriovorax</taxon>
    </lineage>
</organism>
<protein>
    <submittedName>
        <fullName evidence="1">Uncharacterized protein</fullName>
    </submittedName>
</protein>
<sequence>MSAKNFLLTSVFRVLTPEEISELTSSSNGDNRTSLTDIINQRLEGVSHDFSDPERMAKILPFKNKNQEEEEEVVEKTVCGPMASELITRFFERKKIKNTALNEDGELVETSSFIFNEKERFAYSQSKLKQVEVLSLYKKNAAVDVDQMRAMKDDFHQSAQSGVLINKKHY</sequence>
<evidence type="ECO:0000313" key="2">
    <source>
        <dbReference type="Proteomes" id="UP000008963"/>
    </source>
</evidence>
<gene>
    <name evidence="1" type="ordered locus">BMS_3373</name>
</gene>
<dbReference type="OrthoDB" id="5293266at2"/>
<dbReference type="KEGG" id="bmx:BMS_3373"/>
<dbReference type="PATRIC" id="fig|862908.3.peg.3226"/>
<keyword evidence="2" id="KW-1185">Reference proteome</keyword>
<name>E1X146_HALMS</name>
<dbReference type="HOGENOM" id="CLU_1568571_0_0_7"/>